<dbReference type="Gene3D" id="1.25.40.510">
    <property type="entry name" value="GLE1-like"/>
    <property type="match status" value="1"/>
</dbReference>
<evidence type="ECO:0000256" key="6">
    <source>
        <dbReference type="ARBA" id="ARBA00023010"/>
    </source>
</evidence>
<feature type="region of interest" description="Disordered" evidence="11">
    <location>
        <begin position="202"/>
        <end position="441"/>
    </location>
</feature>
<keyword evidence="3" id="KW-0813">Transport</keyword>
<dbReference type="Pfam" id="PF07817">
    <property type="entry name" value="GLE1"/>
    <property type="match status" value="1"/>
</dbReference>
<feature type="compositionally biased region" description="Basic and acidic residues" evidence="11">
    <location>
        <begin position="211"/>
        <end position="232"/>
    </location>
</feature>
<keyword evidence="7" id="KW-0906">Nuclear pore complex</keyword>
<dbReference type="PANTHER" id="PTHR12960:SF0">
    <property type="entry name" value="MRNA EXPORT FACTOR GLE1"/>
    <property type="match status" value="1"/>
</dbReference>
<dbReference type="AlphaFoldDB" id="A0A2A9MNT9"/>
<dbReference type="GO" id="GO:0016973">
    <property type="term" value="P:poly(A)+ mRNA export from nucleus"/>
    <property type="evidence" value="ECO:0007669"/>
    <property type="project" value="InterPro"/>
</dbReference>
<dbReference type="InterPro" id="IPR012476">
    <property type="entry name" value="GLE1"/>
</dbReference>
<name>A0A2A9MNT9_BESBE</name>
<dbReference type="VEuPathDB" id="ToxoDB:BESB_002770"/>
<dbReference type="GO" id="GO:0015031">
    <property type="term" value="P:protein transport"/>
    <property type="evidence" value="ECO:0007669"/>
    <property type="project" value="UniProtKB-KW"/>
</dbReference>
<keyword evidence="6" id="KW-0811">Translocation</keyword>
<evidence type="ECO:0000313" key="13">
    <source>
        <dbReference type="Proteomes" id="UP000224006"/>
    </source>
</evidence>
<evidence type="ECO:0000256" key="8">
    <source>
        <dbReference type="ARBA" id="ARBA00023242"/>
    </source>
</evidence>
<gene>
    <name evidence="12" type="ORF">BESB_002770</name>
</gene>
<evidence type="ECO:0000256" key="7">
    <source>
        <dbReference type="ARBA" id="ARBA00023132"/>
    </source>
</evidence>
<dbReference type="GO" id="GO:0031369">
    <property type="term" value="F:translation initiation factor binding"/>
    <property type="evidence" value="ECO:0007669"/>
    <property type="project" value="TreeGrafter"/>
</dbReference>
<comment type="subcellular location">
    <subcellularLocation>
        <location evidence="1">Nucleus</location>
        <location evidence="1">Nuclear pore complex</location>
    </subcellularLocation>
</comment>
<evidence type="ECO:0000256" key="2">
    <source>
        <dbReference type="ARBA" id="ARBA00011056"/>
    </source>
</evidence>
<dbReference type="GO" id="GO:0000822">
    <property type="term" value="F:inositol hexakisphosphate binding"/>
    <property type="evidence" value="ECO:0007669"/>
    <property type="project" value="TreeGrafter"/>
</dbReference>
<keyword evidence="13" id="KW-1185">Reference proteome</keyword>
<feature type="compositionally biased region" description="Basic and acidic residues" evidence="11">
    <location>
        <begin position="300"/>
        <end position="408"/>
    </location>
</feature>
<reference evidence="12 13" key="1">
    <citation type="submission" date="2017-09" db="EMBL/GenBank/DDBJ databases">
        <title>Genome sequencing of Besnoitia besnoiti strain Bb-Ger1.</title>
        <authorList>
            <person name="Schares G."/>
            <person name="Venepally P."/>
            <person name="Lorenzi H.A."/>
        </authorList>
    </citation>
    <scope>NUCLEOTIDE SEQUENCE [LARGE SCALE GENOMIC DNA]</scope>
    <source>
        <strain evidence="12 13">Bb-Ger1</strain>
    </source>
</reference>
<accession>A0A2A9MNT9</accession>
<dbReference type="GO" id="GO:0005543">
    <property type="term" value="F:phospholipid binding"/>
    <property type="evidence" value="ECO:0007669"/>
    <property type="project" value="TreeGrafter"/>
</dbReference>
<dbReference type="STRING" id="94643.A0A2A9MNT9"/>
<feature type="compositionally biased region" description="Basic and acidic residues" evidence="11">
    <location>
        <begin position="274"/>
        <end position="292"/>
    </location>
</feature>
<keyword evidence="8" id="KW-0539">Nucleus</keyword>
<dbReference type="Proteomes" id="UP000224006">
    <property type="component" value="Chromosome I"/>
</dbReference>
<proteinExistence type="inferred from homology"/>
<dbReference type="GO" id="GO:0044614">
    <property type="term" value="C:nuclear pore cytoplasmic filaments"/>
    <property type="evidence" value="ECO:0007669"/>
    <property type="project" value="TreeGrafter"/>
</dbReference>
<evidence type="ECO:0000256" key="9">
    <source>
        <dbReference type="ARBA" id="ARBA00026227"/>
    </source>
</evidence>
<evidence type="ECO:0000256" key="3">
    <source>
        <dbReference type="ARBA" id="ARBA00022448"/>
    </source>
</evidence>
<dbReference type="OrthoDB" id="333604at2759"/>
<evidence type="ECO:0000256" key="5">
    <source>
        <dbReference type="ARBA" id="ARBA00022927"/>
    </source>
</evidence>
<evidence type="ECO:0000256" key="1">
    <source>
        <dbReference type="ARBA" id="ARBA00004567"/>
    </source>
</evidence>
<evidence type="ECO:0000313" key="12">
    <source>
        <dbReference type="EMBL" id="PFH37936.1"/>
    </source>
</evidence>
<protein>
    <recommendedName>
        <fullName evidence="9">mRNA export factor GLE1</fullName>
    </recommendedName>
    <alternativeName>
        <fullName evidence="10">Nucleoporin GLE1</fullName>
    </alternativeName>
</protein>
<dbReference type="GeneID" id="40305340"/>
<feature type="region of interest" description="Disordered" evidence="11">
    <location>
        <begin position="48"/>
        <end position="81"/>
    </location>
</feature>
<evidence type="ECO:0000256" key="11">
    <source>
        <dbReference type="SAM" id="MobiDB-lite"/>
    </source>
</evidence>
<feature type="compositionally biased region" description="Low complexity" evidence="11">
    <location>
        <begin position="48"/>
        <end position="57"/>
    </location>
</feature>
<comment type="similarity">
    <text evidence="2">Belongs to the GLE1 family.</text>
</comment>
<dbReference type="KEGG" id="bbes:BESB_002770"/>
<dbReference type="PANTHER" id="PTHR12960">
    <property type="entry name" value="GLE-1-RELATED"/>
    <property type="match status" value="1"/>
</dbReference>
<evidence type="ECO:0000256" key="10">
    <source>
        <dbReference type="ARBA" id="ARBA00029983"/>
    </source>
</evidence>
<dbReference type="RefSeq" id="XP_029221945.1">
    <property type="nucleotide sequence ID" value="XM_029359032.1"/>
</dbReference>
<sequence length="752" mass="83898">MFWNPSFFGGSLELFQAPTLDALRGRRKQVRPGRLKKGCSGLRPEASLSVSFRSSSPPSHPKREACANASSTPSAVPSADVPTQLRGLTKQLRVFRFDPSLFDSPRLLPSSSFYECISASGCLSPLADGLDLAEASSTPSTSRWRLVVPTAQPGGGGDAGRAESERAFAAACVFDGAASRETLLRSLSAAAHASRLEVFALAKEQGKRRHPREEAPRDDGRDAVARSADAGKENAGQSCGRADAGGRLSAGKQNGKLGSRGGEKSSGTRKASKRHEEYARQREALEAARQAEDEAFVQKLKAEEEERKRIEAEKERRRREEEAALAKAERKALEEAERARKAEEERRRREEEEARKKQEAERQQREEEERRRKEEEERKKQEEAERKKKEEEKQREDERRVAEERQKQEAAVAQSAPQAGETKNENEGDNPLDAFLPHPSDPSGAGTYLKAVFVLLQEASRTRDIPLTQLPGMSEAQVKALRIEIKKKINTALNQLASTTSQVIRTCETLREFQRRLKAGPNDALNFFRFQLCDRLLQLADKGGQVSTRPSAAWAYAFLVRGLVQEDPPLERWLKAHVYAACCYAAPFYYRKKQGQSLEQFKTVRGQRESEDEEAFFARMAACLRLWLAYLVAAHKEDEVWSWFARFINLNLAGPKAARRVCACALVVGLKVAGAAALKVYGRQFQKVIDVVQTHLKPLLVAMQQKSGASYLSMYATQLETLLSDYYANNRTLPEPEGKAMKMEATEANPDV</sequence>
<dbReference type="EMBL" id="NWUJ01000001">
    <property type="protein sequence ID" value="PFH37936.1"/>
    <property type="molecule type" value="Genomic_DNA"/>
</dbReference>
<comment type="caution">
    <text evidence="12">The sequence shown here is derived from an EMBL/GenBank/DDBJ whole genome shotgun (WGS) entry which is preliminary data.</text>
</comment>
<keyword evidence="5" id="KW-0653">Protein transport</keyword>
<evidence type="ECO:0000256" key="4">
    <source>
        <dbReference type="ARBA" id="ARBA00022816"/>
    </source>
</evidence>
<keyword evidence="4" id="KW-0509">mRNA transport</keyword>
<organism evidence="12 13">
    <name type="scientific">Besnoitia besnoiti</name>
    <name type="common">Apicomplexan protozoan</name>
    <dbReference type="NCBI Taxonomy" id="94643"/>
    <lineage>
        <taxon>Eukaryota</taxon>
        <taxon>Sar</taxon>
        <taxon>Alveolata</taxon>
        <taxon>Apicomplexa</taxon>
        <taxon>Conoidasida</taxon>
        <taxon>Coccidia</taxon>
        <taxon>Eucoccidiorida</taxon>
        <taxon>Eimeriorina</taxon>
        <taxon>Sarcocystidae</taxon>
        <taxon>Besnoitia</taxon>
    </lineage>
</organism>
<dbReference type="InterPro" id="IPR038506">
    <property type="entry name" value="GLE1-like_sf"/>
</dbReference>
<dbReference type="GO" id="GO:0005737">
    <property type="term" value="C:cytoplasm"/>
    <property type="evidence" value="ECO:0007669"/>
    <property type="project" value="TreeGrafter"/>
</dbReference>